<name>A0ABU3WVX3_9NOCA</name>
<keyword evidence="2" id="KW-1185">Reference proteome</keyword>
<proteinExistence type="predicted"/>
<evidence type="ECO:0000313" key="2">
    <source>
        <dbReference type="Proteomes" id="UP001275440"/>
    </source>
</evidence>
<reference evidence="1 2" key="1">
    <citation type="submission" date="2019-10" db="EMBL/GenBank/DDBJ databases">
        <title>Draft Genome Assembly of Rhodococcus zopfii DSM44189.</title>
        <authorList>
            <person name="Sutton J.M."/>
            <person name="Akob D.M."/>
            <person name="Bushman T.J."/>
        </authorList>
    </citation>
    <scope>NUCLEOTIDE SEQUENCE [LARGE SCALE GENOMIC DNA]</scope>
    <source>
        <strain evidence="1 2">DSM 44189</strain>
    </source>
</reference>
<evidence type="ECO:0008006" key="3">
    <source>
        <dbReference type="Google" id="ProtNLM"/>
    </source>
</evidence>
<sequence>MPGSDRCVSPGRSTGYSERDLHANAIATPTAALIGSANASAHSRDLALEASIITDSQDIIDQLREFVEGLADESKRVTAADLPRLQKLWDEGESNDPRRAVPGVNQYPEGLIQDFTAGFALNEWSPHHHTPR</sequence>
<evidence type="ECO:0000313" key="1">
    <source>
        <dbReference type="EMBL" id="MDV2477533.1"/>
    </source>
</evidence>
<gene>
    <name evidence="1" type="ORF">F8M49_22995</name>
</gene>
<organism evidence="1 2">
    <name type="scientific">Rhodococcus zopfii</name>
    <dbReference type="NCBI Taxonomy" id="43772"/>
    <lineage>
        <taxon>Bacteria</taxon>
        <taxon>Bacillati</taxon>
        <taxon>Actinomycetota</taxon>
        <taxon>Actinomycetes</taxon>
        <taxon>Mycobacteriales</taxon>
        <taxon>Nocardiaceae</taxon>
        <taxon>Rhodococcus</taxon>
    </lineage>
</organism>
<protein>
    <recommendedName>
        <fullName evidence="3">Phospholipase D-like domain-containing protein</fullName>
    </recommendedName>
</protein>
<accession>A0ABU3WVX3</accession>
<dbReference type="Proteomes" id="UP001275440">
    <property type="component" value="Unassembled WGS sequence"/>
</dbReference>
<comment type="caution">
    <text evidence="1">The sequence shown here is derived from an EMBL/GenBank/DDBJ whole genome shotgun (WGS) entry which is preliminary data.</text>
</comment>
<dbReference type="EMBL" id="WBMO01000005">
    <property type="protein sequence ID" value="MDV2477533.1"/>
    <property type="molecule type" value="Genomic_DNA"/>
</dbReference>